<gene>
    <name evidence="2" type="ORF">N7509_002665</name>
</gene>
<protein>
    <submittedName>
        <fullName evidence="2">Uncharacterized protein</fullName>
    </submittedName>
</protein>
<evidence type="ECO:0000256" key="1">
    <source>
        <dbReference type="SAM" id="MobiDB-lite"/>
    </source>
</evidence>
<accession>A0A9W9W974</accession>
<dbReference type="GeneID" id="81366282"/>
<reference evidence="2" key="2">
    <citation type="journal article" date="2023" name="IMA Fungus">
        <title>Comparative genomic study of the Penicillium genus elucidates a diverse pangenome and 15 lateral gene transfer events.</title>
        <authorList>
            <person name="Petersen C."/>
            <person name="Sorensen T."/>
            <person name="Nielsen M.R."/>
            <person name="Sondergaard T.E."/>
            <person name="Sorensen J.L."/>
            <person name="Fitzpatrick D.A."/>
            <person name="Frisvad J.C."/>
            <person name="Nielsen K.L."/>
        </authorList>
    </citation>
    <scope>NUCLEOTIDE SEQUENCE</scope>
    <source>
        <strain evidence="2">IBT 29677</strain>
    </source>
</reference>
<evidence type="ECO:0000313" key="3">
    <source>
        <dbReference type="Proteomes" id="UP001147747"/>
    </source>
</evidence>
<comment type="caution">
    <text evidence="2">The sequence shown here is derived from an EMBL/GenBank/DDBJ whole genome shotgun (WGS) entry which is preliminary data.</text>
</comment>
<dbReference type="Proteomes" id="UP001147747">
    <property type="component" value="Unassembled WGS sequence"/>
</dbReference>
<dbReference type="EMBL" id="JAPZBU010000004">
    <property type="protein sequence ID" value="KAJ5408782.1"/>
    <property type="molecule type" value="Genomic_DNA"/>
</dbReference>
<name>A0A9W9W974_9EURO</name>
<organism evidence="2 3">
    <name type="scientific">Penicillium cosmopolitanum</name>
    <dbReference type="NCBI Taxonomy" id="1131564"/>
    <lineage>
        <taxon>Eukaryota</taxon>
        <taxon>Fungi</taxon>
        <taxon>Dikarya</taxon>
        <taxon>Ascomycota</taxon>
        <taxon>Pezizomycotina</taxon>
        <taxon>Eurotiomycetes</taxon>
        <taxon>Eurotiomycetidae</taxon>
        <taxon>Eurotiales</taxon>
        <taxon>Aspergillaceae</taxon>
        <taxon>Penicillium</taxon>
    </lineage>
</organism>
<proteinExistence type="predicted"/>
<dbReference type="AlphaFoldDB" id="A0A9W9W974"/>
<evidence type="ECO:0000313" key="2">
    <source>
        <dbReference type="EMBL" id="KAJ5408782.1"/>
    </source>
</evidence>
<reference evidence="2" key="1">
    <citation type="submission" date="2022-12" db="EMBL/GenBank/DDBJ databases">
        <authorList>
            <person name="Petersen C."/>
        </authorList>
    </citation>
    <scope>NUCLEOTIDE SEQUENCE</scope>
    <source>
        <strain evidence="2">IBT 29677</strain>
    </source>
</reference>
<sequence length="100" mass="10397">MCTSIQERYLHDGTNSPRVEARGIVVVSGTAVAGFPAISVPRLAMVREDDELDGATGLPELGIMGFMGFTSSDSDRSNDMHGAQTPRGRAGVMAKGGVGT</sequence>
<dbReference type="RefSeq" id="XP_056493097.1">
    <property type="nucleotide sequence ID" value="XM_056627302.1"/>
</dbReference>
<feature type="region of interest" description="Disordered" evidence="1">
    <location>
        <begin position="72"/>
        <end position="100"/>
    </location>
</feature>
<keyword evidence="3" id="KW-1185">Reference proteome</keyword>